<dbReference type="PROSITE" id="PS51760">
    <property type="entry name" value="GH10_2"/>
    <property type="match status" value="1"/>
</dbReference>
<keyword evidence="5" id="KW-0119">Carbohydrate metabolism</keyword>
<dbReference type="PRINTS" id="PR00134">
    <property type="entry name" value="GLHYDRLASE10"/>
</dbReference>
<evidence type="ECO:0000256" key="2">
    <source>
        <dbReference type="ARBA" id="ARBA00022651"/>
    </source>
</evidence>
<evidence type="ECO:0000256" key="5">
    <source>
        <dbReference type="ARBA" id="ARBA00023277"/>
    </source>
</evidence>
<keyword evidence="4" id="KW-0378">Hydrolase</keyword>
<accession>A0A103XZE4</accession>
<feature type="active site" description="Nucleophile" evidence="8">
    <location>
        <position position="739"/>
    </location>
</feature>
<dbReference type="Gene3D" id="3.20.20.80">
    <property type="entry name" value="Glycosidases"/>
    <property type="match status" value="1"/>
</dbReference>
<dbReference type="GO" id="GO:0045493">
    <property type="term" value="P:xylan catabolic process"/>
    <property type="evidence" value="ECO:0007669"/>
    <property type="project" value="UniProtKB-KW"/>
</dbReference>
<evidence type="ECO:0000256" key="1">
    <source>
        <dbReference type="ARBA" id="ARBA00007495"/>
    </source>
</evidence>
<keyword evidence="2" id="KW-0858">Xylan degradation</keyword>
<dbReference type="OMA" id="IFWEVEN"/>
<dbReference type="Proteomes" id="UP000243975">
    <property type="component" value="Unassembled WGS sequence"/>
</dbReference>
<dbReference type="SUPFAM" id="SSF51445">
    <property type="entry name" value="(Trans)glycosidases"/>
    <property type="match status" value="1"/>
</dbReference>
<evidence type="ECO:0000256" key="3">
    <source>
        <dbReference type="ARBA" id="ARBA00022737"/>
    </source>
</evidence>
<dbReference type="AlphaFoldDB" id="A0A103XZE4"/>
<dbReference type="PANTHER" id="PTHR31490:SF62">
    <property type="entry name" value="ENDO-1,4-BETA-XYLANASE"/>
    <property type="match status" value="1"/>
</dbReference>
<dbReference type="InterPro" id="IPR017853">
    <property type="entry name" value="GH"/>
</dbReference>
<dbReference type="GO" id="GO:0031176">
    <property type="term" value="F:endo-1,4-beta-xylanase activity"/>
    <property type="evidence" value="ECO:0007669"/>
    <property type="project" value="UniProtKB-ARBA"/>
</dbReference>
<dbReference type="Gramene" id="KVH99646">
    <property type="protein sequence ID" value="KVH99646"/>
    <property type="gene ID" value="Ccrd_022109"/>
</dbReference>
<dbReference type="InterPro" id="IPR001000">
    <property type="entry name" value="GH10_dom"/>
</dbReference>
<dbReference type="InterPro" id="IPR008979">
    <property type="entry name" value="Galactose-bd-like_sf"/>
</dbReference>
<protein>
    <submittedName>
        <fullName evidence="10">Carbohydrate-binding, CenC-like protein</fullName>
    </submittedName>
</protein>
<feature type="domain" description="GH10" evidence="9">
    <location>
        <begin position="509"/>
        <end position="804"/>
    </location>
</feature>
<comment type="caution">
    <text evidence="10">The sequence shown here is derived from an EMBL/GenBank/DDBJ whole genome shotgun (WGS) entry which is preliminary data.</text>
</comment>
<organism evidence="10 11">
    <name type="scientific">Cynara cardunculus var. scolymus</name>
    <name type="common">Globe artichoke</name>
    <name type="synonym">Cynara scolymus</name>
    <dbReference type="NCBI Taxonomy" id="59895"/>
    <lineage>
        <taxon>Eukaryota</taxon>
        <taxon>Viridiplantae</taxon>
        <taxon>Streptophyta</taxon>
        <taxon>Embryophyta</taxon>
        <taxon>Tracheophyta</taxon>
        <taxon>Spermatophyta</taxon>
        <taxon>Magnoliopsida</taxon>
        <taxon>eudicotyledons</taxon>
        <taxon>Gunneridae</taxon>
        <taxon>Pentapetalae</taxon>
        <taxon>asterids</taxon>
        <taxon>campanulids</taxon>
        <taxon>Asterales</taxon>
        <taxon>Asteraceae</taxon>
        <taxon>Carduoideae</taxon>
        <taxon>Cardueae</taxon>
        <taxon>Carduinae</taxon>
        <taxon>Cynara</taxon>
    </lineage>
</organism>
<keyword evidence="3" id="KW-0677">Repeat</keyword>
<name>A0A103XZE4_CYNCS</name>
<comment type="similarity">
    <text evidence="1">Belongs to the glycosyl hydrolase 10 (cellulase F) family.</text>
</comment>
<keyword evidence="7" id="KW-0624">Polysaccharide degradation</keyword>
<proteinExistence type="inferred from homology"/>
<dbReference type="FunFam" id="2.60.120.260:FF:000103">
    <property type="entry name" value="Glycosyl hydrolase family 10 protein"/>
    <property type="match status" value="1"/>
</dbReference>
<dbReference type="SUPFAM" id="SSF49785">
    <property type="entry name" value="Galactose-binding domain-like"/>
    <property type="match status" value="3"/>
</dbReference>
<keyword evidence="11" id="KW-1185">Reference proteome</keyword>
<reference evidence="10 11" key="1">
    <citation type="journal article" date="2016" name="Sci. Rep.">
        <title>The genome sequence of the outbreeding globe artichoke constructed de novo incorporating a phase-aware low-pass sequencing strategy of F1 progeny.</title>
        <authorList>
            <person name="Scaglione D."/>
            <person name="Reyes-Chin-Wo S."/>
            <person name="Acquadro A."/>
            <person name="Froenicke L."/>
            <person name="Portis E."/>
            <person name="Beitel C."/>
            <person name="Tirone M."/>
            <person name="Mauro R."/>
            <person name="Lo Monaco A."/>
            <person name="Mauromicale G."/>
            <person name="Faccioli P."/>
            <person name="Cattivelli L."/>
            <person name="Rieseberg L."/>
            <person name="Michelmore R."/>
            <person name="Lanteri S."/>
        </authorList>
    </citation>
    <scope>NUCLEOTIDE SEQUENCE [LARGE SCALE GENOMIC DNA]</scope>
    <source>
        <strain evidence="10">2C</strain>
    </source>
</reference>
<keyword evidence="6" id="KW-0326">Glycosidase</keyword>
<gene>
    <name evidence="10" type="ORF">Ccrd_022109</name>
</gene>
<evidence type="ECO:0000256" key="7">
    <source>
        <dbReference type="ARBA" id="ARBA00023326"/>
    </source>
</evidence>
<dbReference type="SMART" id="SM00633">
    <property type="entry name" value="Glyco_10"/>
    <property type="match status" value="1"/>
</dbReference>
<dbReference type="STRING" id="59895.A0A103XZE4"/>
<dbReference type="PROSITE" id="PS00591">
    <property type="entry name" value="GH10_1"/>
    <property type="match status" value="1"/>
</dbReference>
<dbReference type="Gene3D" id="2.60.120.260">
    <property type="entry name" value="Galactose-binding domain-like"/>
    <property type="match status" value="3"/>
</dbReference>
<evidence type="ECO:0000313" key="10">
    <source>
        <dbReference type="EMBL" id="KVH99646.1"/>
    </source>
</evidence>
<evidence type="ECO:0000259" key="9">
    <source>
        <dbReference type="PROSITE" id="PS51760"/>
    </source>
</evidence>
<dbReference type="InterPro" id="IPR044846">
    <property type="entry name" value="GH10"/>
</dbReference>
<dbReference type="PANTHER" id="PTHR31490">
    <property type="entry name" value="GLYCOSYL HYDROLASE"/>
    <property type="match status" value="1"/>
</dbReference>
<dbReference type="InterPro" id="IPR003305">
    <property type="entry name" value="CenC_carb-bd"/>
</dbReference>
<dbReference type="Pfam" id="PF02018">
    <property type="entry name" value="CBM_4_9"/>
    <property type="match status" value="3"/>
</dbReference>
<evidence type="ECO:0000256" key="6">
    <source>
        <dbReference type="ARBA" id="ARBA00023295"/>
    </source>
</evidence>
<dbReference type="Pfam" id="PF00331">
    <property type="entry name" value="Glyco_hydro_10"/>
    <property type="match status" value="1"/>
</dbReference>
<dbReference type="EMBL" id="LEKV01003425">
    <property type="protein sequence ID" value="KVH99646.1"/>
    <property type="molecule type" value="Genomic_DNA"/>
</dbReference>
<evidence type="ECO:0000313" key="11">
    <source>
        <dbReference type="Proteomes" id="UP000243975"/>
    </source>
</evidence>
<sequence>MSNIIQNHDFSNGLHSWYTNCCDGVVVSPEVKTSKEQAPKPCSRYAAIANRKECWQGLEQDITSRVSPGLTYTLCARVGVSGPHLQGRADVIATLKLEYQGTFVLSDKPDRVVFYLEGPAPGVNLLIESVVVSCASSDATIGRCISAEHDNIILNPYFDDGLNNWSGRGCKIAIHDSMGNGKILPVSGKLFASATQRTQNWNGIQQDISGRVQRKLAYNVTTTVRIFGNNVTSADVRATLWVQTPDSREQYISIAKSVFYFNLIYRLSVNATDKEWVELQGKFLLNGSPSKTVIYLEGPPPGVDILVDSFVVKHAEKIPPTPPPDIEDADYGVNIVTNSNLRDGTNGWFPLGNCVLRVATGSPHVLPPAARDTLGPHEPLSGHSIHATNRTQTWMGPAQIITDKIKLHLTYQVSAWVRLTHGATGPQNVNVALGVDSQWVNGGQVEINDDRWHEISGSFRIEKQPGKVMVYIQGPAPGIGFMVAGFQIFAIRKRDVTLKFSSSDSSSMHGTMVKIKQIQNSFPIGSCISRTNLDNEDFVAFFLQNFNWAVFGNELKWYWTEPQRGNFNYRDADELLKFCDDNSILVRGHCIFWEVEDTVQNWIKSLSKNDLAMAVENRLNGLLSRYKGKMKHYDVNNEMLHGSFYQDRLGKDARANMFKSANRLDPSATLFVNDYHVEDGCDTRSSPEKYIEQILDLGEQGAPVGGIGIQGHIECPVGGIVCAALNKLGIVGLPIWFTELDVSSTNEHVRADDLEVMMREAFAHPAVEGIMLWGFWELFMSRENSHLVNAEGDVNEAGIRFLELKKEWLSHAHGHVNEKSEFAFRGFEGTYEVEIVTLCEKIVKTFVVEKGDVEVVVSIQF</sequence>
<evidence type="ECO:0000256" key="8">
    <source>
        <dbReference type="PROSITE-ProRule" id="PRU10061"/>
    </source>
</evidence>
<dbReference type="InterPro" id="IPR031158">
    <property type="entry name" value="GH10_AS"/>
</dbReference>
<evidence type="ECO:0000256" key="4">
    <source>
        <dbReference type="ARBA" id="ARBA00022801"/>
    </source>
</evidence>
<dbReference type="FunFam" id="3.20.20.80:FF:000104">
    <property type="entry name" value="Endo-1,4-beta-xylanase A"/>
    <property type="match status" value="1"/>
</dbReference>